<protein>
    <submittedName>
        <fullName evidence="2">3'-5' exonuclease</fullName>
    </submittedName>
</protein>
<dbReference type="GO" id="GO:0006139">
    <property type="term" value="P:nucleobase-containing compound metabolic process"/>
    <property type="evidence" value="ECO:0007669"/>
    <property type="project" value="InterPro"/>
</dbReference>
<dbReference type="Pfam" id="PF00570">
    <property type="entry name" value="HRDC"/>
    <property type="match status" value="2"/>
</dbReference>
<dbReference type="Pfam" id="PF01612">
    <property type="entry name" value="DNA_pol_A_exo1"/>
    <property type="match status" value="1"/>
</dbReference>
<reference evidence="2 3" key="1">
    <citation type="submission" date="2007-05" db="EMBL/GenBank/DDBJ databases">
        <title>Complete sequence of Geobacter uraniireducens Rf4.</title>
        <authorList>
            <consortium name="US DOE Joint Genome Institute"/>
            <person name="Copeland A."/>
            <person name="Lucas S."/>
            <person name="Lapidus A."/>
            <person name="Barry K."/>
            <person name="Detter J.C."/>
            <person name="Glavina del Rio T."/>
            <person name="Hammon N."/>
            <person name="Israni S."/>
            <person name="Dalin E."/>
            <person name="Tice H."/>
            <person name="Pitluck S."/>
            <person name="Chertkov O."/>
            <person name="Brettin T."/>
            <person name="Bruce D."/>
            <person name="Han C."/>
            <person name="Schmutz J."/>
            <person name="Larimer F."/>
            <person name="Land M."/>
            <person name="Hauser L."/>
            <person name="Kyrpides N."/>
            <person name="Mikhailova N."/>
            <person name="Shelobolina E."/>
            <person name="Aklujkar M."/>
            <person name="Lovley D."/>
            <person name="Richardson P."/>
        </authorList>
    </citation>
    <scope>NUCLEOTIDE SEQUENCE [LARGE SCALE GENOMIC DNA]</scope>
    <source>
        <strain evidence="2 3">Rf4</strain>
    </source>
</reference>
<dbReference type="Gene3D" id="3.30.420.10">
    <property type="entry name" value="Ribonuclease H-like superfamily/Ribonuclease H"/>
    <property type="match status" value="1"/>
</dbReference>
<dbReference type="KEGG" id="gur:Gura_4287"/>
<dbReference type="InterPro" id="IPR044876">
    <property type="entry name" value="HRDC_dom_sf"/>
</dbReference>
<dbReference type="AlphaFoldDB" id="A5G9G2"/>
<dbReference type="InterPro" id="IPR002121">
    <property type="entry name" value="HRDC_dom"/>
</dbReference>
<feature type="domain" description="HRDC" evidence="1">
    <location>
        <begin position="335"/>
        <end position="409"/>
    </location>
</feature>
<evidence type="ECO:0000259" key="1">
    <source>
        <dbReference type="PROSITE" id="PS50967"/>
    </source>
</evidence>
<gene>
    <name evidence="2" type="ordered locus">Gura_4287</name>
</gene>
<evidence type="ECO:0000313" key="3">
    <source>
        <dbReference type="Proteomes" id="UP000006695"/>
    </source>
</evidence>
<dbReference type="InterPro" id="IPR036397">
    <property type="entry name" value="RNaseH_sf"/>
</dbReference>
<proteinExistence type="predicted"/>
<dbReference type="HOGENOM" id="CLU_042387_3_1_7"/>
<dbReference type="SUPFAM" id="SSF53098">
    <property type="entry name" value="Ribonuclease H-like"/>
    <property type="match status" value="1"/>
</dbReference>
<feature type="domain" description="HRDC" evidence="1">
    <location>
        <begin position="242"/>
        <end position="322"/>
    </location>
</feature>
<dbReference type="SMART" id="SM00474">
    <property type="entry name" value="35EXOc"/>
    <property type="match status" value="1"/>
</dbReference>
<organism evidence="2 3">
    <name type="scientific">Geotalea uraniireducens (strain Rf4)</name>
    <name type="common">Geobacter uraniireducens</name>
    <dbReference type="NCBI Taxonomy" id="351605"/>
    <lineage>
        <taxon>Bacteria</taxon>
        <taxon>Pseudomonadati</taxon>
        <taxon>Thermodesulfobacteriota</taxon>
        <taxon>Desulfuromonadia</taxon>
        <taxon>Geobacterales</taxon>
        <taxon>Geobacteraceae</taxon>
        <taxon>Geotalea</taxon>
    </lineage>
</organism>
<keyword evidence="2" id="KW-0378">Hydrolase</keyword>
<dbReference type="EMBL" id="CP000698">
    <property type="protein sequence ID" value="ABQ28430.1"/>
    <property type="molecule type" value="Genomic_DNA"/>
</dbReference>
<dbReference type="InterPro" id="IPR012337">
    <property type="entry name" value="RNaseH-like_sf"/>
</dbReference>
<dbReference type="Gene3D" id="1.10.150.80">
    <property type="entry name" value="HRDC domain"/>
    <property type="match status" value="2"/>
</dbReference>
<keyword evidence="3" id="KW-1185">Reference proteome</keyword>
<dbReference type="InterPro" id="IPR010997">
    <property type="entry name" value="HRDC-like_sf"/>
</dbReference>
<dbReference type="PANTHER" id="PTHR47649:SF1">
    <property type="entry name" value="RIBONUCLEASE D"/>
    <property type="match status" value="1"/>
</dbReference>
<dbReference type="STRING" id="351605.Gura_4287"/>
<dbReference type="PROSITE" id="PS50967">
    <property type="entry name" value="HRDC"/>
    <property type="match status" value="2"/>
</dbReference>
<keyword evidence="2" id="KW-0540">Nuclease</keyword>
<sequence length="409" mass="46206">MTLRAVDLFSPSASIFRCGTADFLQKQTNKYQQESTDIIEDQQALNRLVERLNTETTLAFDLEADSLHHYTEKVCLIQVSTNSETALIDPLAPLDLSPLAPILANPAVRKVFHGADYDMRSLYRDFGFEVRNLFDTMIASQFLGEKEVGLAAALKKRFGVELDKKYQKADWSKRPFSPQMIEYAMKDTSLLIKLYLQLEDELRAKGRLAWVEEESEIVSCVRAASRDNEPLFLRFKGAAKLKPRSLAVLEKLLLFRDERARKRDVPPFRILGNEPLRELAELLPRTAADLTGIPGISQKLIDTYGREILNVVAQGLSIPAEKLPHYPTVQRVIKDRYQEERLKRLKEWREGKGAALGLSVGIIANNSLLEALSEAAPDSLEKLAGIPGLKRWQKQEFGAELLDLLKNVS</sequence>
<dbReference type="GO" id="GO:0008408">
    <property type="term" value="F:3'-5' exonuclease activity"/>
    <property type="evidence" value="ECO:0007669"/>
    <property type="project" value="InterPro"/>
</dbReference>
<dbReference type="GO" id="GO:0000166">
    <property type="term" value="F:nucleotide binding"/>
    <property type="evidence" value="ECO:0007669"/>
    <property type="project" value="InterPro"/>
</dbReference>
<evidence type="ECO:0000313" key="2">
    <source>
        <dbReference type="EMBL" id="ABQ28430.1"/>
    </source>
</evidence>
<dbReference type="InterPro" id="IPR051086">
    <property type="entry name" value="RNase_D-like"/>
</dbReference>
<dbReference type="InterPro" id="IPR002562">
    <property type="entry name" value="3'-5'_exonuclease_dom"/>
</dbReference>
<dbReference type="SMART" id="SM00341">
    <property type="entry name" value="HRDC"/>
    <property type="match status" value="2"/>
</dbReference>
<name>A5G9G2_GEOUR</name>
<accession>A5G9G2</accession>
<keyword evidence="2" id="KW-0269">Exonuclease</keyword>
<dbReference type="Proteomes" id="UP000006695">
    <property type="component" value="Chromosome"/>
</dbReference>
<dbReference type="SUPFAM" id="SSF47819">
    <property type="entry name" value="HRDC-like"/>
    <property type="match status" value="2"/>
</dbReference>
<dbReference type="CDD" id="cd06142">
    <property type="entry name" value="RNaseD_exo"/>
    <property type="match status" value="1"/>
</dbReference>
<dbReference type="GO" id="GO:0003676">
    <property type="term" value="F:nucleic acid binding"/>
    <property type="evidence" value="ECO:0007669"/>
    <property type="project" value="InterPro"/>
</dbReference>
<dbReference type="PANTHER" id="PTHR47649">
    <property type="entry name" value="RIBONUCLEASE D"/>
    <property type="match status" value="1"/>
</dbReference>